<dbReference type="EMBL" id="QTSU01000001">
    <property type="protein sequence ID" value="RDZ27619.1"/>
    <property type="molecule type" value="Genomic_DNA"/>
</dbReference>
<dbReference type="AlphaFoldDB" id="A0A371K109"/>
<evidence type="ECO:0000313" key="1">
    <source>
        <dbReference type="EMBL" id="RDZ27619.1"/>
    </source>
</evidence>
<accession>A0A371K109</accession>
<proteinExistence type="predicted"/>
<keyword evidence="2" id="KW-1185">Reference proteome</keyword>
<organism evidence="1 2">
    <name type="scientific">Lysobacter silvisoli</name>
    <dbReference type="NCBI Taxonomy" id="2293254"/>
    <lineage>
        <taxon>Bacteria</taxon>
        <taxon>Pseudomonadati</taxon>
        <taxon>Pseudomonadota</taxon>
        <taxon>Gammaproteobacteria</taxon>
        <taxon>Lysobacterales</taxon>
        <taxon>Lysobacteraceae</taxon>
        <taxon>Lysobacter</taxon>
    </lineage>
</organism>
<dbReference type="Proteomes" id="UP000264492">
    <property type="component" value="Unassembled WGS sequence"/>
</dbReference>
<gene>
    <name evidence="1" type="ORF">DX914_00060</name>
</gene>
<sequence>MAVFGLLAGTPAFAAVQSDAVSRQSEASLNASVEVPVAVSLALSEGAKFSVTAVGASAQGVAVTVSAVGVGASFVVYLSAEAAKELGLRAGQAVVVSAVAAGWLLSVDGHKLCFVPNERARSLLHSRPIG</sequence>
<protein>
    <submittedName>
        <fullName evidence="1">Uncharacterized protein</fullName>
    </submittedName>
</protein>
<evidence type="ECO:0000313" key="2">
    <source>
        <dbReference type="Proteomes" id="UP000264492"/>
    </source>
</evidence>
<comment type="caution">
    <text evidence="1">The sequence shown here is derived from an EMBL/GenBank/DDBJ whole genome shotgun (WGS) entry which is preliminary data.</text>
</comment>
<name>A0A371K109_9GAMM</name>
<reference evidence="1 2" key="1">
    <citation type="submission" date="2018-08" db="EMBL/GenBank/DDBJ databases">
        <title>Lysobacter sp. zong2l5, whole genome shotgun sequence.</title>
        <authorList>
            <person name="Zhang X."/>
            <person name="Feng G."/>
            <person name="Zhu H."/>
        </authorList>
    </citation>
    <scope>NUCLEOTIDE SEQUENCE [LARGE SCALE GENOMIC DNA]</scope>
    <source>
        <strain evidence="2">zong2l5</strain>
    </source>
</reference>